<dbReference type="EMBL" id="SMKW01000230">
    <property type="protein sequence ID" value="TDD31857.1"/>
    <property type="molecule type" value="Genomic_DNA"/>
</dbReference>
<dbReference type="InterPro" id="IPR009057">
    <property type="entry name" value="Homeodomain-like_sf"/>
</dbReference>
<dbReference type="InterPro" id="IPR038717">
    <property type="entry name" value="Tc1-like_DDE_dom"/>
</dbReference>
<gene>
    <name evidence="5" type="ORF">E1288_46400</name>
</gene>
<reference evidence="5 6" key="1">
    <citation type="submission" date="2019-03" db="EMBL/GenBank/DDBJ databases">
        <title>Draft genome sequences of novel Actinobacteria.</title>
        <authorList>
            <person name="Sahin N."/>
            <person name="Ay H."/>
            <person name="Saygin H."/>
        </authorList>
    </citation>
    <scope>NUCLEOTIDE SEQUENCE [LARGE SCALE GENOMIC DNA]</scope>
    <source>
        <strain evidence="5 6">7K502</strain>
    </source>
</reference>
<dbReference type="Pfam" id="PF13358">
    <property type="entry name" value="DDE_3"/>
    <property type="match status" value="1"/>
</dbReference>
<dbReference type="InterPro" id="IPR025959">
    <property type="entry name" value="Winged_HTH_dom"/>
</dbReference>
<keyword evidence="1" id="KW-0472">Membrane</keyword>
<evidence type="ECO:0000256" key="1">
    <source>
        <dbReference type="SAM" id="Phobius"/>
    </source>
</evidence>
<dbReference type="InterPro" id="IPR036388">
    <property type="entry name" value="WH-like_DNA-bd_sf"/>
</dbReference>
<accession>A0A4V2YHQ7</accession>
<keyword evidence="1" id="KW-0812">Transmembrane</keyword>
<dbReference type="InterPro" id="IPR047655">
    <property type="entry name" value="Transpos_IS630-like"/>
</dbReference>
<organism evidence="5 6">
    <name type="scientific">Saccharopolyspora elongata</name>
    <dbReference type="NCBI Taxonomy" id="2530387"/>
    <lineage>
        <taxon>Bacteria</taxon>
        <taxon>Bacillati</taxon>
        <taxon>Actinomycetota</taxon>
        <taxon>Actinomycetes</taxon>
        <taxon>Pseudonocardiales</taxon>
        <taxon>Pseudonocardiaceae</taxon>
        <taxon>Saccharopolyspora</taxon>
    </lineage>
</organism>
<evidence type="ECO:0000313" key="5">
    <source>
        <dbReference type="EMBL" id="TDD31857.1"/>
    </source>
</evidence>
<evidence type="ECO:0000259" key="4">
    <source>
        <dbReference type="Pfam" id="PF13592"/>
    </source>
</evidence>
<sequence length="347" mass="39038">MKVAVVDVKRLSPVSQEDLRRRVVAAVESGRTQAEVAETFGVGLRSVSRWVNTFRASGNKGLKARKRGRRPEEQKALTARAQARVKRAVVGKFPDQLALPGLVWTRGQIAELIERWFGIRLSRVTIGKYLRSWGLSPQKPIRVAYERDPEAAAGWVERDYPAIAARGRKEQAVILWLDQTGLRSDAAVAATWAPTGQTPVVPKAGVRFGVNAMSAISNKGELYFTVFTGGFNASIMIGFLKRLIRQLDRKIYLIADRHPVHRARLLTDWLARHHDRIEMHFLPGYCPELNPVELLNGDVKHHVTATTNPRTKSELAAATRTHLRRRQNQPDHVRALFGKEEVRYAAD</sequence>
<dbReference type="OrthoDB" id="341531at2"/>
<dbReference type="InterPro" id="IPR055247">
    <property type="entry name" value="InsJ-like_HTH"/>
</dbReference>
<dbReference type="Gene3D" id="3.30.420.10">
    <property type="entry name" value="Ribonuclease H-like superfamily/Ribonuclease H"/>
    <property type="match status" value="1"/>
</dbReference>
<dbReference type="NCBIfam" id="NF033545">
    <property type="entry name" value="transpos_IS630"/>
    <property type="match status" value="1"/>
</dbReference>
<feature type="transmembrane region" description="Helical" evidence="1">
    <location>
        <begin position="222"/>
        <end position="240"/>
    </location>
</feature>
<evidence type="ECO:0000313" key="6">
    <source>
        <dbReference type="Proteomes" id="UP000294947"/>
    </source>
</evidence>
<dbReference type="InterPro" id="IPR036397">
    <property type="entry name" value="RNaseH_sf"/>
</dbReference>
<keyword evidence="1" id="KW-1133">Transmembrane helix</keyword>
<evidence type="ECO:0000259" key="3">
    <source>
        <dbReference type="Pfam" id="PF13518"/>
    </source>
</evidence>
<feature type="domain" description="Tc1-like transposase DDE" evidence="2">
    <location>
        <begin position="174"/>
        <end position="315"/>
    </location>
</feature>
<feature type="domain" description="Winged helix-turn helix" evidence="4">
    <location>
        <begin position="103"/>
        <end position="157"/>
    </location>
</feature>
<name>A0A4V2YHQ7_9PSEU</name>
<proteinExistence type="predicted"/>
<protein>
    <submittedName>
        <fullName evidence="5">IS630 family transposase</fullName>
    </submittedName>
</protein>
<dbReference type="Proteomes" id="UP000294947">
    <property type="component" value="Unassembled WGS sequence"/>
</dbReference>
<keyword evidence="6" id="KW-1185">Reference proteome</keyword>
<evidence type="ECO:0000259" key="2">
    <source>
        <dbReference type="Pfam" id="PF13358"/>
    </source>
</evidence>
<feature type="domain" description="Insertion element IS150 protein InsJ-like helix-turn-helix" evidence="3">
    <location>
        <begin position="20"/>
        <end position="70"/>
    </location>
</feature>
<dbReference type="SUPFAM" id="SSF46689">
    <property type="entry name" value="Homeodomain-like"/>
    <property type="match status" value="1"/>
</dbReference>
<dbReference type="GO" id="GO:0003676">
    <property type="term" value="F:nucleic acid binding"/>
    <property type="evidence" value="ECO:0007669"/>
    <property type="project" value="InterPro"/>
</dbReference>
<dbReference type="Pfam" id="PF13592">
    <property type="entry name" value="HTH_33"/>
    <property type="match status" value="1"/>
</dbReference>
<dbReference type="AlphaFoldDB" id="A0A4V2YHQ7"/>
<comment type="caution">
    <text evidence="5">The sequence shown here is derived from an EMBL/GenBank/DDBJ whole genome shotgun (WGS) entry which is preliminary data.</text>
</comment>
<dbReference type="Gene3D" id="1.10.10.10">
    <property type="entry name" value="Winged helix-like DNA-binding domain superfamily/Winged helix DNA-binding domain"/>
    <property type="match status" value="1"/>
</dbReference>
<dbReference type="Pfam" id="PF13518">
    <property type="entry name" value="HTH_28"/>
    <property type="match status" value="1"/>
</dbReference>